<feature type="region of interest" description="Disordered" evidence="3">
    <location>
        <begin position="3344"/>
        <end position="3363"/>
    </location>
</feature>
<dbReference type="SMART" id="SM00228">
    <property type="entry name" value="PDZ"/>
    <property type="match status" value="1"/>
</dbReference>
<feature type="compositionally biased region" description="Basic and acidic residues" evidence="3">
    <location>
        <begin position="3720"/>
        <end position="3756"/>
    </location>
</feature>
<comment type="caution">
    <text evidence="5">The sequence shown here is derived from an EMBL/GenBank/DDBJ whole genome shotgun (WGS) entry which is preliminary data.</text>
</comment>
<reference evidence="5 6" key="1">
    <citation type="submission" date="2024-05" db="EMBL/GenBank/DDBJ databases">
        <title>Genome sequencing and assembly of Indian major carp, Cirrhinus mrigala (Hamilton, 1822).</title>
        <authorList>
            <person name="Mohindra V."/>
            <person name="Chowdhury L.M."/>
            <person name="Lal K."/>
            <person name="Jena J.K."/>
        </authorList>
    </citation>
    <scope>NUCLEOTIDE SEQUENCE [LARGE SCALE GENOMIC DNA]</scope>
    <source>
        <strain evidence="5">CM1030</strain>
        <tissue evidence="5">Blood</tissue>
    </source>
</reference>
<feature type="compositionally biased region" description="Basic and acidic residues" evidence="3">
    <location>
        <begin position="720"/>
        <end position="756"/>
    </location>
</feature>
<feature type="compositionally biased region" description="Basic residues" evidence="3">
    <location>
        <begin position="922"/>
        <end position="931"/>
    </location>
</feature>
<feature type="region of interest" description="Disordered" evidence="3">
    <location>
        <begin position="3496"/>
        <end position="3600"/>
    </location>
</feature>
<dbReference type="PANTHER" id="PTHR23348:SF41">
    <property type="entry name" value="NEUROBLAST DIFFERENTIATION-ASSOCIATED PROTEIN AHNAK"/>
    <property type="match status" value="1"/>
</dbReference>
<feature type="compositionally biased region" description="Basic and acidic residues" evidence="3">
    <location>
        <begin position="1851"/>
        <end position="1860"/>
    </location>
</feature>
<feature type="region of interest" description="Disordered" evidence="3">
    <location>
        <begin position="1590"/>
        <end position="1616"/>
    </location>
</feature>
<keyword evidence="2" id="KW-0539">Nucleus</keyword>
<feature type="compositionally biased region" description="Basic and acidic residues" evidence="3">
    <location>
        <begin position="3670"/>
        <end position="3686"/>
    </location>
</feature>
<feature type="compositionally biased region" description="Low complexity" evidence="3">
    <location>
        <begin position="3757"/>
        <end position="3766"/>
    </location>
</feature>
<dbReference type="SUPFAM" id="SSF50156">
    <property type="entry name" value="PDZ domain-like"/>
    <property type="match status" value="1"/>
</dbReference>
<feature type="region of interest" description="Disordered" evidence="3">
    <location>
        <begin position="122"/>
        <end position="245"/>
    </location>
</feature>
<dbReference type="CDD" id="cd00136">
    <property type="entry name" value="PDZ_canonical"/>
    <property type="match status" value="1"/>
</dbReference>
<feature type="non-terminal residue" evidence="5">
    <location>
        <position position="1"/>
    </location>
</feature>
<feature type="region of interest" description="Disordered" evidence="3">
    <location>
        <begin position="1403"/>
        <end position="1445"/>
    </location>
</feature>
<feature type="compositionally biased region" description="Basic and acidic residues" evidence="3">
    <location>
        <begin position="1056"/>
        <end position="1070"/>
    </location>
</feature>
<dbReference type="PANTHER" id="PTHR23348">
    <property type="entry name" value="PERIAXIN/AHNAK"/>
    <property type="match status" value="1"/>
</dbReference>
<dbReference type="Gene3D" id="2.30.42.10">
    <property type="match status" value="1"/>
</dbReference>
<feature type="compositionally biased region" description="Basic and acidic residues" evidence="3">
    <location>
        <begin position="3622"/>
        <end position="3654"/>
    </location>
</feature>
<feature type="region of interest" description="Disordered" evidence="3">
    <location>
        <begin position="895"/>
        <end position="947"/>
    </location>
</feature>
<feature type="compositionally biased region" description="Basic and acidic residues" evidence="3">
    <location>
        <begin position="1924"/>
        <end position="1950"/>
    </location>
</feature>
<evidence type="ECO:0000313" key="6">
    <source>
        <dbReference type="Proteomes" id="UP001529510"/>
    </source>
</evidence>
<dbReference type="EMBL" id="JAMKFB020000013">
    <property type="protein sequence ID" value="KAL0177553.1"/>
    <property type="molecule type" value="Genomic_DNA"/>
</dbReference>
<feature type="compositionally biased region" description="Basic and acidic residues" evidence="3">
    <location>
        <begin position="185"/>
        <end position="196"/>
    </location>
</feature>
<feature type="region of interest" description="Disordered" evidence="3">
    <location>
        <begin position="1815"/>
        <end position="1835"/>
    </location>
</feature>
<feature type="region of interest" description="Disordered" evidence="3">
    <location>
        <begin position="422"/>
        <end position="448"/>
    </location>
</feature>
<feature type="region of interest" description="Disordered" evidence="3">
    <location>
        <begin position="519"/>
        <end position="538"/>
    </location>
</feature>
<protein>
    <recommendedName>
        <fullName evidence="4">PDZ domain-containing protein</fullName>
    </recommendedName>
</protein>
<feature type="compositionally biased region" description="Basic and acidic residues" evidence="3">
    <location>
        <begin position="775"/>
        <end position="802"/>
    </location>
</feature>
<name>A0ABD0PU47_CIRMR</name>
<feature type="region of interest" description="Disordered" evidence="3">
    <location>
        <begin position="2015"/>
        <end position="2034"/>
    </location>
</feature>
<evidence type="ECO:0000256" key="2">
    <source>
        <dbReference type="ARBA" id="ARBA00023242"/>
    </source>
</evidence>
<evidence type="ECO:0000256" key="3">
    <source>
        <dbReference type="SAM" id="MobiDB-lite"/>
    </source>
</evidence>
<proteinExistence type="predicted"/>
<feature type="compositionally biased region" description="Basic and acidic residues" evidence="3">
    <location>
        <begin position="3503"/>
        <end position="3524"/>
    </location>
</feature>
<evidence type="ECO:0000259" key="4">
    <source>
        <dbReference type="PROSITE" id="PS50106"/>
    </source>
</evidence>
<feature type="compositionally biased region" description="Basic and acidic residues" evidence="3">
    <location>
        <begin position="3531"/>
        <end position="3541"/>
    </location>
</feature>
<feature type="region of interest" description="Disordered" evidence="3">
    <location>
        <begin position="1851"/>
        <end position="1959"/>
    </location>
</feature>
<feature type="compositionally biased region" description="Basic residues" evidence="3">
    <location>
        <begin position="174"/>
        <end position="184"/>
    </location>
</feature>
<accession>A0ABD0PU47</accession>
<dbReference type="InterPro" id="IPR052082">
    <property type="entry name" value="Myelin_sheath_structural"/>
</dbReference>
<feature type="compositionally biased region" description="Basic and acidic residues" evidence="3">
    <location>
        <begin position="1597"/>
        <end position="1610"/>
    </location>
</feature>
<dbReference type="Proteomes" id="UP001529510">
    <property type="component" value="Unassembled WGS sequence"/>
</dbReference>
<dbReference type="GO" id="GO:0005634">
    <property type="term" value="C:nucleus"/>
    <property type="evidence" value="ECO:0007669"/>
    <property type="project" value="UniProtKB-SubCell"/>
</dbReference>
<dbReference type="InterPro" id="IPR001478">
    <property type="entry name" value="PDZ"/>
</dbReference>
<feature type="compositionally biased region" description="Basic residues" evidence="3">
    <location>
        <begin position="220"/>
        <end position="237"/>
    </location>
</feature>
<evidence type="ECO:0000313" key="5">
    <source>
        <dbReference type="EMBL" id="KAL0177553.1"/>
    </source>
</evidence>
<feature type="compositionally biased region" description="Basic and acidic residues" evidence="3">
    <location>
        <begin position="1975"/>
        <end position="1993"/>
    </location>
</feature>
<sequence length="4006" mass="438089">AEGDFYDSPTKSSKKSKKIGFGSLFDKRSAAKMNQTEDMQMKTVKEVCAEGLVVSGGKDGIFIKEVKAESPASKHLSVKEGDQLLSATVYFDNVSYEDAIQILEHAQPYKVAFCLKRKPPPRIQEDAETMRPDTTIGEEAEQEEEGRGPEMRGRRKIKKQHDRISWPKFPTFSKGRRANFKRSHSTSEAEEQRKLEISPPTSDTESPLKSPLKSPDGKDKKKTNKMKLKKRMPGRRSKSVEETQENEQALAAYTMEVMDNQIIMNITEEQVPVINVIESPKILNEAENTDSTKTRNEYTFPTLLEAESLHKAELISVDTTLKTSDITVALGDDGKERREISVIKVCIPGKDKYEIETDSQLKSSTSGMRTLDPSTFDNILDSPNVMLQMEPVGIQVDSDSKPINKEMVEKTQELGKTDMAVPKVDGSLDMPEVGPISKSPKIGSDREKKERNILETESYGIRTRGPLADIATSKSHFSNAVNKLDFTSETFIFETQTIEDVSSADTKKPVTLTPVISQPKSHALDADRRKKSAGASTDIESKFKLPKVDVSEFDHQESITVKQKDPTKVPLLKREEIEIPGMEDKGPKAKSPRIKEQKVEKIINISKGEKKQARGKAEEFNVEDVKEAVSKFPAFKLPERDITGVLVQREVTIMEMKSDKTGTTPKGSPCKISSMSTEINIELPDTIDKEKQRLSPVATKDQAFVLPKIEQVHLDETVITESKTDHQSKTGKMLTRDDKISTSPDVKFKLPKREDIEIPGMEAIEQSVKPQKIGIAKDTDTQDKDVKDYTDTDTKADKNVHEKKSKKSKVSLPSFGIMTPDIRFPGIAIELPIKTTSSKSDASSGAIKEMKTEAKISLDEDRIKKSPAEATFEKSQKAHDIEGYQMLHHDVGTAIVKETSKQDAEGELKADIKSKDTDSSPQKKKLPKLKMPKIGGKMKGTAEVTTKEDATVQEIDIMEVALDSEKRTSETDPKAYSAETDKNWSKLKMPSIDVSVPKIKIPKAEGKSKQEETGLSKPEAVEGVEDAQEESGFRTMKFGISMSKDKKGEGGLLPDESEKSTIKVSGKTEVEPSEFSQDEIKEAESKMKKRKISFPKFGFSKSDTKVSDADITLPATKHEADGTELDVESKTTDVEAEFKDSTHSPTKFKLPTIKLPKFGVSFPKTTDAGADMQMPDVSTDETTMDVKLPEAKLSVEATALSDMKGPEMTLSVSKPEVDLSLPEEKAEIKGFQKKEIKSSEEISFSKPDIDASLTDHDAAFSKKDIKATGVDVSLPEGSVEIRAPDVNLTISKDEDEHKDLTYGGTPVKFKLPSISLPKFGGKSSKIPKDMPVIDIDIEEPEVNLPETQISLRLKDETPSVDVKDSFETTEVQFVSVDMKAEEAKLKGQEVTVTLPKFGISLPKVEAHKAADSKDKESTIDTEESKAEPEQAEKDPRSPTKMKLSTIKFPKIGVSIPKSTDAVSDSQMPEVTKGEYTMEIKAPGTEITLETEDVLTSVEGPDVKISLSGQELKKPSISVDPPKVEGSISLPEAKLGELSAKAELSQGKLESTIDQEVDLKDTGMKMKKTGFSLPKFGLSKPDIKASEIDVSLGQVDTSKPEIDQAEKDPRSPTKMKLPTIKFPKFGVSIQKSTDVVSDNQMPEVAKDEPTMEIKVPETELSAELPSLPEMKTPHIILSVSKPEVDISTPEVETAIDAHSEKKKEKVLSPDIFTPEIKMSLEGHGLDQDTALEDLKVQAKKLEVEVKLPSGSVDEVVLEAKQKESEFKLKKRKISFPKFGFSKSDTKVPDADTSLQKERISVPDTEIKETEVTLPAPEVEVQMKEKSTSGSPSKFKLPTISLPKFDISISKTGEESITKAEDDAQSEIKAAASQDKDTGAQDTEPSKSTFETQPVDVEIKPKDTDPGSQGSRFMMPKFDFSFPKMKGPEFKKGASRTDVEKPEVSLKHDKESAGGAANIPGVSVDMEIAMKTPKMPSSEHKQDIKAPEIKVEKGDTPMAVGEVDVNLEPDLKIQTTEMLKDDSTTGGSPSKFKLPTFKLPKFGSSSSKGKAEITDLRGEEIILETEDVLFTSVEGPDVKISVSSQELKKPSISVDQPKVEGSISLPEAKLGELSAKAEVSQAKLESKIDQEVDLKDTSMKMKKTGFSLPKFGFSKPDIKAPEIDVSLPHVDTSKPEGDVKIKEQSMNITVVEDDQKDPTKFKLPSISIPKIGGQATKEEITIPGVDVAVKGAEVSGPDAQIKISGEAPTVDIKGPHLATEGQSVSVDLNVEDAELGGQGGKFKMPRFGIGLPKVKGFDISISKSEDITEVQQIDIKKPEITTEGMVHPTEPDSKGLDVQMKTSGEFGFTKPEAPEVDVSVQGMDIPVPEGSLDIEGGNVDIKVSKTESDQKGSTIFGSPTKFKLPTISFPKFGGKSQKAALDINVTDAELEGTNIKTDLSKPDVKLEMQPPSTEAKVEGSVDMPEVDSKGVQIKVKRPSFSFPKFGFSKSETATPDVNVSVPKAEVSIPEVDVPVKVQTAEVTLPGGEVEQKDLTIVTSPTKFKLPEVNLPKFGVKTSKGTVSLPSADKDIKGIEVTAHEPDIKVSGQIPKIDFDAKEMETDVHVTIRETDVHLPEGKVILPQPDVDVQGISIEGKADMPEVDLKGHEVKLKMPSFSLPKFGFSKPDFKGQDVDASQPKVSGQIPKTDLETKEMETDIHATIKETDVHLPEGKVILPQPDVDVQGLSIEGKADVPEVDLKGHDVKLKMPSFSLPKFGFSKPDFKGKDVDASQPKVSGQIPKIDLDTKEIETDIHATIKETDVHLPEGKVILPQPDVDVQGISIEGKADMPEVDLKGHEVKLKKPSFSLPKFGFSKPDIKGQDVDASQPKVDMSMQEGNIPVKAEGAEITIKDEVSKHRDTTKFKMPSINLPKFGLKYPKATADIPAAEVDIKEPEIPLPEKGEVQTTVTKTNIDIKGPSVDVDIKVKEIDVDGTGSKFKLPKFGIGMPKVKGIEMEGKEINIETDLLCEEKVNVQQPSVEIQNVTIEGQTDKVEVDSKELKVKLPKLGFSKQDLKAPEVDVSLPKADLGTSVGNVDVSGQSADIKLPEQEPDLKEDTFGSPTRFKLPTFSLPKFGTKASKDTVDIPTAHVDVKGPEVSLPDKTLNISGEVSSVEMKGPTVEDPSIEINIKGDDKEQQEGKFKVPKFGIALPTIKGPDSDQGLKKALPETEVKMSGGVPSIDKKELKLPKGSVDMEVKGPEFEVEKSTIKLPQFGISLQGPKSPEIDISVSKAEVPQTEVKEAGKDVVVEEPADLSSKGLSVKMKKPSFGFPKLGFSKSDGKAQDTQGSEMAADISLPEGTIEIEESEKEGKTEITSPQFGSPTKFKLPTIKLPKFGVSTPKVSSDAAKADSETKDIKVSSVDYEIETSKVDPSGDIKGKTAEIETPSIDINIKEKELHQEGQEMKFKLPKFGISLPKVKGLPKVDMPLEGSSTLEKKEVETELKDDTVVSVAEVDVPDTNTDLNIEDKPVQVSKELQREGEIKETTEQPPEAAAKKLDGDKGSPSKFKLPTIKMPKLSISRTKSQEGEDDTTTKANAPDAKLDPKDDTQGPGKSPKFTMPTLEDVLRGFEVEFNVPTIEEMEAQNDKPPVKQDQEAGAKVEEAAEHKDKGVQEKSKFKFKFPKLGFSQSSDESDKLVDAKIEESEKQLEASADQKATVSKEQAKTERGGWFKFSFSSPTKTAKTDEKEITQPPEEADKPDEKAEKETSEPHEEPEKSSLSEVVEENLSPTLSLKSSEAFADISSTVTTEQIALSQTSPTKVKVKYAEPTATVGVNDVQSDVVTSTARCELISMEPHQPEKVNIPFSSDMSSTSVDTLKQMSGEIHVITTNIQAIPETQQASIITNLDAHGIHTSPLQVTLGSDSVLTVEETRVQSGTHTLVERHVVKETLHDDKETILVTHRTRVFEGDSAEPISDETASSIRRLKDTVHIEKMRFFDSVPTTEEVTIVSSDTSLRHMDSSTDDNDGK</sequence>
<gene>
    <name evidence="5" type="ORF">M9458_026447</name>
</gene>
<feature type="region of interest" description="Disordered" evidence="3">
    <location>
        <begin position="720"/>
        <end position="810"/>
    </location>
</feature>
<feature type="region of interest" description="Disordered" evidence="3">
    <location>
        <begin position="1003"/>
        <end position="1087"/>
    </location>
</feature>
<feature type="compositionally biased region" description="Polar residues" evidence="3">
    <location>
        <begin position="1878"/>
        <end position="1890"/>
    </location>
</feature>
<feature type="compositionally biased region" description="Polar residues" evidence="3">
    <location>
        <begin position="661"/>
        <end position="675"/>
    </location>
</feature>
<feature type="region of interest" description="Disordered" evidence="3">
    <location>
        <begin position="3618"/>
        <end position="3766"/>
    </location>
</feature>
<feature type="compositionally biased region" description="Basic and acidic residues" evidence="3">
    <location>
        <begin position="898"/>
        <end position="918"/>
    </location>
</feature>
<evidence type="ECO:0000256" key="1">
    <source>
        <dbReference type="ARBA" id="ARBA00004123"/>
    </source>
</evidence>
<feature type="region of interest" description="Disordered" evidence="3">
    <location>
        <begin position="1972"/>
        <end position="2005"/>
    </location>
</feature>
<feature type="region of interest" description="Disordered" evidence="3">
    <location>
        <begin position="963"/>
        <end position="982"/>
    </location>
</feature>
<dbReference type="PROSITE" id="PS50106">
    <property type="entry name" value="PDZ"/>
    <property type="match status" value="1"/>
</dbReference>
<keyword evidence="6" id="KW-1185">Reference proteome</keyword>
<feature type="compositionally biased region" description="Basic and acidic residues" evidence="3">
    <location>
        <begin position="1003"/>
        <end position="1014"/>
    </location>
</feature>
<organism evidence="5 6">
    <name type="scientific">Cirrhinus mrigala</name>
    <name type="common">Mrigala</name>
    <dbReference type="NCBI Taxonomy" id="683832"/>
    <lineage>
        <taxon>Eukaryota</taxon>
        <taxon>Metazoa</taxon>
        <taxon>Chordata</taxon>
        <taxon>Craniata</taxon>
        <taxon>Vertebrata</taxon>
        <taxon>Euteleostomi</taxon>
        <taxon>Actinopterygii</taxon>
        <taxon>Neopterygii</taxon>
        <taxon>Teleostei</taxon>
        <taxon>Ostariophysi</taxon>
        <taxon>Cypriniformes</taxon>
        <taxon>Cyprinidae</taxon>
        <taxon>Labeoninae</taxon>
        <taxon>Labeonini</taxon>
        <taxon>Cirrhinus</taxon>
    </lineage>
</organism>
<feature type="domain" description="PDZ" evidence="4">
    <location>
        <begin position="51"/>
        <end position="106"/>
    </location>
</feature>
<feature type="region of interest" description="Disordered" evidence="3">
    <location>
        <begin position="3311"/>
        <end position="3338"/>
    </location>
</feature>
<feature type="region of interest" description="Disordered" evidence="3">
    <location>
        <begin position="656"/>
        <end position="675"/>
    </location>
</feature>
<feature type="compositionally biased region" description="Basic and acidic residues" evidence="3">
    <location>
        <begin position="1404"/>
        <end position="1437"/>
    </location>
</feature>
<comment type="subcellular location">
    <subcellularLocation>
        <location evidence="1">Nucleus</location>
    </subcellularLocation>
</comment>
<dbReference type="InterPro" id="IPR036034">
    <property type="entry name" value="PDZ_sf"/>
</dbReference>